<feature type="region of interest" description="Disordered" evidence="1">
    <location>
        <begin position="1"/>
        <end position="22"/>
    </location>
</feature>
<feature type="domain" description="Putative restriction endonuclease" evidence="2">
    <location>
        <begin position="45"/>
        <end position="196"/>
    </location>
</feature>
<dbReference type="RefSeq" id="WP_007068391.1">
    <property type="nucleotide sequence ID" value="NZ_BBWO01000027.1"/>
</dbReference>
<dbReference type="Pfam" id="PF05685">
    <property type="entry name" value="Uma2"/>
    <property type="match status" value="1"/>
</dbReference>
<accession>A0A0P0ZAQ5</accession>
<dbReference type="InterPro" id="IPR012296">
    <property type="entry name" value="Nuclease_put_TT1808"/>
</dbReference>
<dbReference type="InterPro" id="IPR008538">
    <property type="entry name" value="Uma2"/>
</dbReference>
<dbReference type="OrthoDB" id="196625at2"/>
<dbReference type="EMBL" id="LC066396">
    <property type="protein sequence ID" value="BAT30992.1"/>
    <property type="molecule type" value="Genomic_DNA"/>
</dbReference>
<name>A0A0P0ZAQ5_9HYPH</name>
<evidence type="ECO:0000259" key="2">
    <source>
        <dbReference type="Pfam" id="PF05685"/>
    </source>
</evidence>
<organism evidence="3">
    <name type="scientific">Fulvimarina pelagi</name>
    <dbReference type="NCBI Taxonomy" id="217511"/>
    <lineage>
        <taxon>Bacteria</taxon>
        <taxon>Pseudomonadati</taxon>
        <taxon>Pseudomonadota</taxon>
        <taxon>Alphaproteobacteria</taxon>
        <taxon>Hyphomicrobiales</taxon>
        <taxon>Aurantimonadaceae</taxon>
        <taxon>Fulvimarina</taxon>
    </lineage>
</organism>
<evidence type="ECO:0000313" key="3">
    <source>
        <dbReference type="EMBL" id="BAT30992.1"/>
    </source>
</evidence>
<dbReference type="InterPro" id="IPR011335">
    <property type="entry name" value="Restrct_endonuc-II-like"/>
</dbReference>
<dbReference type="Gene3D" id="3.90.1570.10">
    <property type="entry name" value="tt1808, chain A"/>
    <property type="match status" value="1"/>
</dbReference>
<dbReference type="SUPFAM" id="SSF52980">
    <property type="entry name" value="Restriction endonuclease-like"/>
    <property type="match status" value="1"/>
</dbReference>
<proteinExistence type="predicted"/>
<protein>
    <recommendedName>
        <fullName evidence="2">Putative restriction endonuclease domain-containing protein</fullName>
    </recommendedName>
</protein>
<dbReference type="AlphaFoldDB" id="A0A0P0ZAQ5"/>
<reference evidence="3" key="1">
    <citation type="journal article" date="2015" name="Proc. Natl. Acad. Sci. U.S.A.">
        <title>Bacterial clade with the ribosomal RNA operon on a small plasmid rather than the chromosome.</title>
        <authorList>
            <person name="Anda M."/>
            <person name="Ohtsubo Y."/>
            <person name="Okubo T."/>
            <person name="Sugawara M."/>
            <person name="Nagata Y."/>
            <person name="Tsuda M."/>
            <person name="Minamisawa K."/>
            <person name="Mitsui H."/>
        </authorList>
    </citation>
    <scope>NUCLEOTIDE SEQUENCE</scope>
    <source>
        <strain evidence="3">DSM 15513</strain>
    </source>
</reference>
<dbReference type="CDD" id="cd06260">
    <property type="entry name" value="DUF820-like"/>
    <property type="match status" value="1"/>
</dbReference>
<dbReference type="PANTHER" id="PTHR35400">
    <property type="entry name" value="SLR1083 PROTEIN"/>
    <property type="match status" value="1"/>
</dbReference>
<sequence length="206" mass="22856">MSALPHDVLEAGDPLPNTTQAAEGLPRRRFTVSEIEAFVETGVIPEHERFELIGGEIVPMSPKGMRHERLKTWLAKTLYRELPDRFLTTSETTLKLTKDSFFEPDFVIYESSSGIENLDPATCLLAIEIGVSSLAYDQGPKAAIYASFGVRELWVIDGTRLKTRILRDPGPDGYAWIADHAATERLEPLAVPGFSLCLADYEAFKG</sequence>
<evidence type="ECO:0000256" key="1">
    <source>
        <dbReference type="SAM" id="MobiDB-lite"/>
    </source>
</evidence>
<dbReference type="PANTHER" id="PTHR35400:SF3">
    <property type="entry name" value="SLL1072 PROTEIN"/>
    <property type="match status" value="1"/>
</dbReference>